<feature type="non-terminal residue" evidence="2">
    <location>
        <position position="1"/>
    </location>
</feature>
<keyword evidence="1" id="KW-0472">Membrane</keyword>
<keyword evidence="3" id="KW-1185">Reference proteome</keyword>
<gene>
    <name evidence="2" type="ORF">PMAYCL1PPCAC_21323</name>
</gene>
<dbReference type="Proteomes" id="UP001328107">
    <property type="component" value="Unassembled WGS sequence"/>
</dbReference>
<name>A0AAN5CUK6_9BILA</name>
<reference evidence="3" key="1">
    <citation type="submission" date="2022-10" db="EMBL/GenBank/DDBJ databases">
        <title>Genome assembly of Pristionchus species.</title>
        <authorList>
            <person name="Yoshida K."/>
            <person name="Sommer R.J."/>
        </authorList>
    </citation>
    <scope>NUCLEOTIDE SEQUENCE [LARGE SCALE GENOMIC DNA]</scope>
    <source>
        <strain evidence="3">RS5460</strain>
    </source>
</reference>
<proteinExistence type="predicted"/>
<evidence type="ECO:0000313" key="3">
    <source>
        <dbReference type="Proteomes" id="UP001328107"/>
    </source>
</evidence>
<comment type="caution">
    <text evidence="2">The sequence shown here is derived from an EMBL/GenBank/DDBJ whole genome shotgun (WGS) entry which is preliminary data.</text>
</comment>
<feature type="transmembrane region" description="Helical" evidence="1">
    <location>
        <begin position="12"/>
        <end position="33"/>
    </location>
</feature>
<accession>A0AAN5CUK6</accession>
<dbReference type="EMBL" id="BTRK01000005">
    <property type="protein sequence ID" value="GMR51128.1"/>
    <property type="molecule type" value="Genomic_DNA"/>
</dbReference>
<organism evidence="2 3">
    <name type="scientific">Pristionchus mayeri</name>
    <dbReference type="NCBI Taxonomy" id="1317129"/>
    <lineage>
        <taxon>Eukaryota</taxon>
        <taxon>Metazoa</taxon>
        <taxon>Ecdysozoa</taxon>
        <taxon>Nematoda</taxon>
        <taxon>Chromadorea</taxon>
        <taxon>Rhabditida</taxon>
        <taxon>Rhabditina</taxon>
        <taxon>Diplogasteromorpha</taxon>
        <taxon>Diplogasteroidea</taxon>
        <taxon>Neodiplogasteridae</taxon>
        <taxon>Pristionchus</taxon>
    </lineage>
</organism>
<keyword evidence="1" id="KW-0812">Transmembrane</keyword>
<evidence type="ECO:0000256" key="1">
    <source>
        <dbReference type="SAM" id="Phobius"/>
    </source>
</evidence>
<dbReference type="AlphaFoldDB" id="A0AAN5CUK6"/>
<keyword evidence="1" id="KW-1133">Transmembrane helix</keyword>
<evidence type="ECO:0000313" key="2">
    <source>
        <dbReference type="EMBL" id="GMR51128.1"/>
    </source>
</evidence>
<feature type="non-terminal residue" evidence="2">
    <location>
        <position position="66"/>
    </location>
</feature>
<feature type="transmembrane region" description="Helical" evidence="1">
    <location>
        <begin position="39"/>
        <end position="60"/>
    </location>
</feature>
<sequence length="66" mass="7589">FLINFAITRDPSYYNWVFVYFMIFTGIAVLVVQEFVKDKMVIAVLGMLGIASVLTGEFFVMQLRKS</sequence>
<protein>
    <submittedName>
        <fullName evidence="2">Uncharacterized protein</fullName>
    </submittedName>
</protein>